<evidence type="ECO:0000313" key="3">
    <source>
        <dbReference type="Proteomes" id="UP000317938"/>
    </source>
</evidence>
<feature type="transmembrane region" description="Helical" evidence="1">
    <location>
        <begin position="112"/>
        <end position="129"/>
    </location>
</feature>
<accession>A0ABY3FEW0</accession>
<comment type="caution">
    <text evidence="2">The sequence shown here is derived from an EMBL/GenBank/DDBJ whole genome shotgun (WGS) entry which is preliminary data.</text>
</comment>
<dbReference type="EMBL" id="VNFF01000007">
    <property type="protein sequence ID" value="TVU83825.1"/>
    <property type="molecule type" value="Genomic_DNA"/>
</dbReference>
<feature type="transmembrane region" description="Helical" evidence="1">
    <location>
        <begin position="248"/>
        <end position="280"/>
    </location>
</feature>
<organism evidence="2 3">
    <name type="scientific">Pseudoalteromonas neustonica</name>
    <dbReference type="NCBI Taxonomy" id="1840331"/>
    <lineage>
        <taxon>Bacteria</taxon>
        <taxon>Pseudomonadati</taxon>
        <taxon>Pseudomonadota</taxon>
        <taxon>Gammaproteobacteria</taxon>
        <taxon>Alteromonadales</taxon>
        <taxon>Pseudoalteromonadaceae</taxon>
        <taxon>Pseudoalteromonas</taxon>
    </lineage>
</organism>
<sequence>MAPIIIFQGDKPEQGMLFFYACTFGVGLLSSGFSNTTHYLVQKDRKKEGLINFAGIYGLVRFIAAGGVYFSGFEFTFLEINYSTNFIVLLILSSLPSWAFLYVLGLNKLPTAIAWAESILKLIILYVCIINKEPIWYFLIVTTALNVFITASYIFKVQFLDWQNYRLFVNEHFPFITSGALFSVAWLIFMSNVLNSQSLNSAIIVALERALRVFERLSSVLTTLIFRKNKKVLADSHKKTLLTINKKILPYFLVVVFVLFYYVDALFLIFLVSILNVFWGQLLQQLVRPNRLFNLGGIVQALLLIVPFYLFDLSNHELYIYFLLGCAMNFIIRRQSLMLENKL</sequence>
<dbReference type="RefSeq" id="WP_145236581.1">
    <property type="nucleotide sequence ID" value="NZ_VNFF01000007.1"/>
</dbReference>
<reference evidence="2 3" key="1">
    <citation type="submission" date="2019-07" db="EMBL/GenBank/DDBJ databases">
        <title>Diversity of Bacteria from Kongsfjorden, Arctic.</title>
        <authorList>
            <person name="Yu Y."/>
        </authorList>
    </citation>
    <scope>NUCLEOTIDE SEQUENCE [LARGE SCALE GENOMIC DNA]</scope>
    <source>
        <strain evidence="2 3">SM1927</strain>
    </source>
</reference>
<gene>
    <name evidence="2" type="ORF">FQP85_08605</name>
</gene>
<keyword evidence="1" id="KW-1133">Transmembrane helix</keyword>
<name>A0ABY3FEW0_9GAMM</name>
<feature type="transmembrane region" description="Helical" evidence="1">
    <location>
        <begin position="82"/>
        <end position="105"/>
    </location>
</feature>
<keyword evidence="3" id="KW-1185">Reference proteome</keyword>
<feature type="transmembrane region" description="Helical" evidence="1">
    <location>
        <begin position="292"/>
        <end position="310"/>
    </location>
</feature>
<keyword evidence="1" id="KW-0812">Transmembrane</keyword>
<protein>
    <recommendedName>
        <fullName evidence="4">Oligosaccharide flippase family protein</fullName>
    </recommendedName>
</protein>
<keyword evidence="1" id="KW-0472">Membrane</keyword>
<feature type="transmembrane region" description="Helical" evidence="1">
    <location>
        <begin position="167"/>
        <end position="189"/>
    </location>
</feature>
<dbReference type="Proteomes" id="UP000317938">
    <property type="component" value="Unassembled WGS sequence"/>
</dbReference>
<feature type="transmembrane region" description="Helical" evidence="1">
    <location>
        <begin position="17"/>
        <end position="37"/>
    </location>
</feature>
<feature type="transmembrane region" description="Helical" evidence="1">
    <location>
        <begin position="316"/>
        <end position="332"/>
    </location>
</feature>
<feature type="transmembrane region" description="Helical" evidence="1">
    <location>
        <begin position="49"/>
        <end position="70"/>
    </location>
</feature>
<evidence type="ECO:0008006" key="4">
    <source>
        <dbReference type="Google" id="ProtNLM"/>
    </source>
</evidence>
<feature type="transmembrane region" description="Helical" evidence="1">
    <location>
        <begin position="135"/>
        <end position="155"/>
    </location>
</feature>
<evidence type="ECO:0000313" key="2">
    <source>
        <dbReference type="EMBL" id="TVU83825.1"/>
    </source>
</evidence>
<evidence type="ECO:0000256" key="1">
    <source>
        <dbReference type="SAM" id="Phobius"/>
    </source>
</evidence>
<proteinExistence type="predicted"/>